<sequence length="206" mass="24032">MKIALVTSPKQWFYEKALDFAKRLGADFFDTYEKVRGYEVVFILSYHKIISPNLLSLNQHNLIIHASKLPQGKGWSPMFHQILEGKNDIVFTLFEAGVGVDSGDIYLQKTLKLRGDELYEELRAKQAFFSLELCEDFLKLYPNLKPKKQSGVESFYPKRSPKDSELNIDKSLKEQFNLLRICSNEDFPAFFYHKGKKFVLKIYEEI</sequence>
<organism evidence="2 3">
    <name type="scientific">Campylobacter vulpis</name>
    <dbReference type="NCBI Taxonomy" id="1655500"/>
    <lineage>
        <taxon>Bacteria</taxon>
        <taxon>Pseudomonadati</taxon>
        <taxon>Campylobacterota</taxon>
        <taxon>Epsilonproteobacteria</taxon>
        <taxon>Campylobacterales</taxon>
        <taxon>Campylobacteraceae</taxon>
        <taxon>Campylobacter</taxon>
    </lineage>
</organism>
<dbReference type="RefSeq" id="WP_099461121.1">
    <property type="nucleotide sequence ID" value="NZ_LDWY01000026.1"/>
</dbReference>
<dbReference type="PANTHER" id="PTHR11138:SF5">
    <property type="entry name" value="METHIONYL-TRNA FORMYLTRANSFERASE, MITOCHONDRIAL"/>
    <property type="match status" value="1"/>
</dbReference>
<evidence type="ECO:0000259" key="1">
    <source>
        <dbReference type="Pfam" id="PF00551"/>
    </source>
</evidence>
<dbReference type="EMBL" id="LDWY01000026">
    <property type="protein sequence ID" value="PHY91577.1"/>
    <property type="molecule type" value="Genomic_DNA"/>
</dbReference>
<dbReference type="Pfam" id="PF00551">
    <property type="entry name" value="Formyl_trans_N"/>
    <property type="match status" value="1"/>
</dbReference>
<comment type="caution">
    <text evidence="2">The sequence shown here is derived from an EMBL/GenBank/DDBJ whole genome shotgun (WGS) entry which is preliminary data.</text>
</comment>
<dbReference type="OrthoDB" id="9802815at2"/>
<dbReference type="AlphaFoldDB" id="A0A2G4R4Z4"/>
<evidence type="ECO:0000313" key="2">
    <source>
        <dbReference type="EMBL" id="PHY91577.1"/>
    </source>
</evidence>
<keyword evidence="2" id="KW-0808">Transferase</keyword>
<dbReference type="Proteomes" id="UP000237472">
    <property type="component" value="Unassembled WGS sequence"/>
</dbReference>
<dbReference type="Gene3D" id="3.40.50.12230">
    <property type="match status" value="1"/>
</dbReference>
<dbReference type="SUPFAM" id="SSF53328">
    <property type="entry name" value="Formyltransferase"/>
    <property type="match status" value="1"/>
</dbReference>
<dbReference type="PANTHER" id="PTHR11138">
    <property type="entry name" value="METHIONYL-TRNA FORMYLTRANSFERASE"/>
    <property type="match status" value="1"/>
</dbReference>
<gene>
    <name evidence="2" type="ORF">AA994_02150</name>
</gene>
<feature type="domain" description="Formyl transferase N-terminal" evidence="1">
    <location>
        <begin position="13"/>
        <end position="127"/>
    </location>
</feature>
<protein>
    <submittedName>
        <fullName evidence="2">Methionyl-tRNA formyltransferase</fullName>
    </submittedName>
</protein>
<proteinExistence type="predicted"/>
<name>A0A2G4R4Z4_9BACT</name>
<dbReference type="GO" id="GO:0004479">
    <property type="term" value="F:methionyl-tRNA formyltransferase activity"/>
    <property type="evidence" value="ECO:0007669"/>
    <property type="project" value="TreeGrafter"/>
</dbReference>
<dbReference type="InterPro" id="IPR002376">
    <property type="entry name" value="Formyl_transf_N"/>
</dbReference>
<reference evidence="3" key="1">
    <citation type="submission" date="2015-06" db="EMBL/GenBank/DDBJ databases">
        <authorList>
            <person name="Parisi A."/>
            <person name="Chiara M."/>
            <person name="Florio D."/>
            <person name="Miccolupo A."/>
            <person name="Manzari C."/>
            <person name="Mion D."/>
            <person name="Caruso M."/>
            <person name="D'erchia A.M."/>
            <person name="Zanoni R."/>
        </authorList>
    </citation>
    <scope>NUCLEOTIDE SEQUENCE [LARGE SCALE GENOMIC DNA]</scope>
    <source>
        <strain evidence="3">73/13</strain>
    </source>
</reference>
<evidence type="ECO:0000313" key="3">
    <source>
        <dbReference type="Proteomes" id="UP000237472"/>
    </source>
</evidence>
<accession>A0A2G4R4Z4</accession>
<dbReference type="InterPro" id="IPR036477">
    <property type="entry name" value="Formyl_transf_N_sf"/>
</dbReference>